<dbReference type="FunFam" id="3.20.20.450:FF:000001">
    <property type="entry name" value="Cyclic di-GMP phosphodiesterase yahA"/>
    <property type="match status" value="1"/>
</dbReference>
<dbReference type="InterPro" id="IPR052155">
    <property type="entry name" value="Biofilm_reg_signaling"/>
</dbReference>
<feature type="domain" description="PAS" evidence="1">
    <location>
        <begin position="432"/>
        <end position="502"/>
    </location>
</feature>
<dbReference type="InterPro" id="IPR035965">
    <property type="entry name" value="PAS-like_dom_sf"/>
</dbReference>
<evidence type="ECO:0000259" key="2">
    <source>
        <dbReference type="PROSITE" id="PS50113"/>
    </source>
</evidence>
<feature type="domain" description="PAS" evidence="1">
    <location>
        <begin position="742"/>
        <end position="780"/>
    </location>
</feature>
<name>A0AAE4JYM7_9CYAN</name>
<dbReference type="InterPro" id="IPR001610">
    <property type="entry name" value="PAC"/>
</dbReference>
<dbReference type="InterPro" id="IPR000700">
    <property type="entry name" value="PAS-assoc_C"/>
</dbReference>
<dbReference type="InterPro" id="IPR029016">
    <property type="entry name" value="GAF-like_dom_sf"/>
</dbReference>
<organism evidence="5 6">
    <name type="scientific">Pseudocalidococcus azoricus BACA0444</name>
    <dbReference type="NCBI Taxonomy" id="2918990"/>
    <lineage>
        <taxon>Bacteria</taxon>
        <taxon>Bacillati</taxon>
        <taxon>Cyanobacteriota</taxon>
        <taxon>Cyanophyceae</taxon>
        <taxon>Acaryochloridales</taxon>
        <taxon>Thermosynechococcaceae</taxon>
        <taxon>Pseudocalidococcus</taxon>
        <taxon>Pseudocalidococcus azoricus</taxon>
    </lineage>
</organism>
<dbReference type="NCBIfam" id="TIGR00254">
    <property type="entry name" value="GGDEF"/>
    <property type="match status" value="1"/>
</dbReference>
<dbReference type="CDD" id="cd00130">
    <property type="entry name" value="PAS"/>
    <property type="match status" value="3"/>
</dbReference>
<dbReference type="PROSITE" id="PS50112">
    <property type="entry name" value="PAS"/>
    <property type="match status" value="3"/>
</dbReference>
<gene>
    <name evidence="5" type="ORF">RIF25_09985</name>
</gene>
<dbReference type="Gene3D" id="3.30.70.270">
    <property type="match status" value="1"/>
</dbReference>
<dbReference type="PROSITE" id="PS50883">
    <property type="entry name" value="EAL"/>
    <property type="match status" value="1"/>
</dbReference>
<dbReference type="SUPFAM" id="SSF141868">
    <property type="entry name" value="EAL domain-like"/>
    <property type="match status" value="1"/>
</dbReference>
<proteinExistence type="predicted"/>
<evidence type="ECO:0000259" key="4">
    <source>
        <dbReference type="PROSITE" id="PS50887"/>
    </source>
</evidence>
<feature type="domain" description="GGDEF" evidence="4">
    <location>
        <begin position="901"/>
        <end position="1034"/>
    </location>
</feature>
<dbReference type="EMBL" id="JAVMIP010000009">
    <property type="protein sequence ID" value="MDS3861134.1"/>
    <property type="molecule type" value="Genomic_DNA"/>
</dbReference>
<dbReference type="InterPro" id="IPR013655">
    <property type="entry name" value="PAS_fold_3"/>
</dbReference>
<dbReference type="PANTHER" id="PTHR44757:SF2">
    <property type="entry name" value="BIOFILM ARCHITECTURE MAINTENANCE PROTEIN MBAA"/>
    <property type="match status" value="1"/>
</dbReference>
<dbReference type="PROSITE" id="PS50887">
    <property type="entry name" value="GGDEF"/>
    <property type="match status" value="1"/>
</dbReference>
<dbReference type="Pfam" id="PF08447">
    <property type="entry name" value="PAS_3"/>
    <property type="match status" value="2"/>
</dbReference>
<dbReference type="SMART" id="SM00267">
    <property type="entry name" value="GGDEF"/>
    <property type="match status" value="1"/>
</dbReference>
<comment type="caution">
    <text evidence="5">The sequence shown here is derived from an EMBL/GenBank/DDBJ whole genome shotgun (WGS) entry which is preliminary data.</text>
</comment>
<accession>A0AAE4JYM7</accession>
<dbReference type="SUPFAM" id="SSF55073">
    <property type="entry name" value="Nucleotide cyclase"/>
    <property type="match status" value="1"/>
</dbReference>
<dbReference type="SMART" id="SM00086">
    <property type="entry name" value="PAC"/>
    <property type="match status" value="3"/>
</dbReference>
<dbReference type="Proteomes" id="UP001268256">
    <property type="component" value="Unassembled WGS sequence"/>
</dbReference>
<dbReference type="InterPro" id="IPR029787">
    <property type="entry name" value="Nucleotide_cyclase"/>
</dbReference>
<dbReference type="SMART" id="SM00065">
    <property type="entry name" value="GAF"/>
    <property type="match status" value="2"/>
</dbReference>
<dbReference type="NCBIfam" id="TIGR00229">
    <property type="entry name" value="sensory_box"/>
    <property type="match status" value="3"/>
</dbReference>
<dbReference type="Pfam" id="PF13426">
    <property type="entry name" value="PAS_9"/>
    <property type="match status" value="1"/>
</dbReference>
<feature type="domain" description="PAC" evidence="2">
    <location>
        <begin position="817"/>
        <end position="869"/>
    </location>
</feature>
<dbReference type="SUPFAM" id="SSF55785">
    <property type="entry name" value="PYP-like sensor domain (PAS domain)"/>
    <property type="match status" value="3"/>
</dbReference>
<dbReference type="Gene3D" id="3.20.20.450">
    <property type="entry name" value="EAL domain"/>
    <property type="match status" value="1"/>
</dbReference>
<sequence length="1303" mass="145215">MNPLSPLSESSFFTPVSAQAPWVGGLFQSLLSFTAEPIFLVGVQAITGEFFFLESNEQARQVLGLKASGSLPCRVDLALVESVGSWLMPHLQACWQQQEPLSVGGGPLLLDLQPLSAALGLGDLILGSCHHATAPAALQDSAHRLGNLLNGLPGIVFSFANSSHWPMQYLSQGCRELTGYTNTELLYRSGEAFNAITHPQDLGRVLQTLELAITQAKSYEIEYRIITKAGLERWVREYGIPVLDPTASSGAAPVIAVDGFIRDITDWKFINQALDLPLSQVSSNTGDDFCRDLALHLTEGLRVDFAMIAELTPPHQAETRVVCYQQQVEENFCYDLRGAPCEMVATSPEPCFYPCNVQAAFPEDRLLQEMEIEAYAGIPLINARQECLGLMAVMHQSPIENLSLIAAVLQIHAPRVTAELERQRGERALQAAEAKWRALVEYSSDLISILAPSGEIRYHSPAINRLLGYTAAERLGRSFWELIDPADYPFLQQAWQRLITQNSILITVEYRAKHRDGTWRYLESTAQSYIDDPFIAGIVVNTRDVGEHKETTANLKQLIHFEQLVTTLATQFINLPIEDIDGGLQRILQATGEFTMADRSYLFLLDDASGTTISNTHEWCAPGVRPEIQTLQHLVVADLYHFFQPLFDLESICLTRIDQFPADSPTREILERQDIQALLAVPLSSEGKFIGFLGFDYVHPCNHDLETYIPLLEILSELFINVLGRQQQEKELRQAIVQSAKSEAKYRSIFENTIEGIFQSSPSGSYISANPALAKIYGYSTPAELQANLTDISNQLYVLPERRQEFVEILSQQGYVTDFESQVYRRDGQIIWISENARVVKDTEGQPLYFEGTVVDITERKLAESTIYYQAFHDLLTGLPNRVLFDDRLPLALAEARRHHDFVAVMFLDLDRFKAINDTLGHAIGDQLLQEVAARLTRCLREVDTVARWGGDEFTILLPGLAQPQDAALVAERIITTLKPSFNLEDHHLHITTSLGIAIFPQDGEDADTLLRNADAALYRAKDTGRDNYQFYQATFNAQASFLLQLEQDLRQALPQAQLQLFYQPQVDLVTGEILHLEALARWQHPVHGLLSPGDFILMAEENGLIVSIGQWILHHACGECQAWQSIEGLQGVGVSVNLSARQFLDPNLVQTIKTALIESQLPPTLLTVEVTETIAMQNLQRSQEILAELRDLGLGIALDDFGTGYASLNYLKRFPLTSLKIDRSFIIDLAEDAQDQAIIRAILSLGQGLNLEIVAEGVETQAQLQVLQALGCHGIQGYYCSRPLPYAQLLAWVAAGGCHWPW</sequence>
<feature type="domain" description="PAS" evidence="1">
    <location>
        <begin position="141"/>
        <end position="216"/>
    </location>
</feature>
<dbReference type="InterPro" id="IPR000014">
    <property type="entry name" value="PAS"/>
</dbReference>
<dbReference type="Pfam" id="PF00990">
    <property type="entry name" value="GGDEF"/>
    <property type="match status" value="1"/>
</dbReference>
<evidence type="ECO:0000313" key="5">
    <source>
        <dbReference type="EMBL" id="MDS3861134.1"/>
    </source>
</evidence>
<dbReference type="Gene3D" id="3.30.450.20">
    <property type="entry name" value="PAS domain"/>
    <property type="match status" value="3"/>
</dbReference>
<evidence type="ECO:0000259" key="1">
    <source>
        <dbReference type="PROSITE" id="PS50112"/>
    </source>
</evidence>
<dbReference type="InterPro" id="IPR001633">
    <property type="entry name" value="EAL_dom"/>
</dbReference>
<dbReference type="SUPFAM" id="SSF55781">
    <property type="entry name" value="GAF domain-like"/>
    <property type="match status" value="2"/>
</dbReference>
<dbReference type="Pfam" id="PF00563">
    <property type="entry name" value="EAL"/>
    <property type="match status" value="1"/>
</dbReference>
<evidence type="ECO:0000313" key="6">
    <source>
        <dbReference type="Proteomes" id="UP001268256"/>
    </source>
</evidence>
<feature type="domain" description="PAC" evidence="2">
    <location>
        <begin position="219"/>
        <end position="276"/>
    </location>
</feature>
<dbReference type="InterPro" id="IPR003018">
    <property type="entry name" value="GAF"/>
</dbReference>
<evidence type="ECO:0000259" key="3">
    <source>
        <dbReference type="PROSITE" id="PS50883"/>
    </source>
</evidence>
<dbReference type="CDD" id="cd01949">
    <property type="entry name" value="GGDEF"/>
    <property type="match status" value="1"/>
</dbReference>
<dbReference type="Pfam" id="PF01590">
    <property type="entry name" value="GAF"/>
    <property type="match status" value="2"/>
</dbReference>
<dbReference type="InterPro" id="IPR000160">
    <property type="entry name" value="GGDEF_dom"/>
</dbReference>
<dbReference type="RefSeq" id="WP_322878385.1">
    <property type="nucleotide sequence ID" value="NZ_JAVMIP010000009.1"/>
</dbReference>
<dbReference type="PROSITE" id="PS50113">
    <property type="entry name" value="PAC"/>
    <property type="match status" value="3"/>
</dbReference>
<dbReference type="InterPro" id="IPR035919">
    <property type="entry name" value="EAL_sf"/>
</dbReference>
<protein>
    <submittedName>
        <fullName evidence="5">EAL domain-containing protein</fullName>
    </submittedName>
</protein>
<dbReference type="SMART" id="SM00091">
    <property type="entry name" value="PAS"/>
    <property type="match status" value="3"/>
</dbReference>
<dbReference type="FunFam" id="3.30.70.270:FF:000001">
    <property type="entry name" value="Diguanylate cyclase domain protein"/>
    <property type="match status" value="1"/>
</dbReference>
<dbReference type="SMART" id="SM00052">
    <property type="entry name" value="EAL"/>
    <property type="match status" value="1"/>
</dbReference>
<dbReference type="InterPro" id="IPR043128">
    <property type="entry name" value="Rev_trsase/Diguanyl_cyclase"/>
</dbReference>
<reference evidence="6" key="1">
    <citation type="submission" date="2023-07" db="EMBL/GenBank/DDBJ databases">
        <authorList>
            <person name="Luz R."/>
            <person name="Cordeiro R."/>
            <person name="Fonseca A."/>
            <person name="Goncalves V."/>
        </authorList>
    </citation>
    <scope>NUCLEOTIDE SEQUENCE [LARGE SCALE GENOMIC DNA]</scope>
    <source>
        <strain evidence="6">BACA0444</strain>
    </source>
</reference>
<dbReference type="PANTHER" id="PTHR44757">
    <property type="entry name" value="DIGUANYLATE CYCLASE DGCP"/>
    <property type="match status" value="1"/>
</dbReference>
<keyword evidence="6" id="KW-1185">Reference proteome</keyword>
<dbReference type="CDD" id="cd01948">
    <property type="entry name" value="EAL"/>
    <property type="match status" value="1"/>
</dbReference>
<feature type="domain" description="EAL" evidence="3">
    <location>
        <begin position="1043"/>
        <end position="1298"/>
    </location>
</feature>
<dbReference type="Gene3D" id="3.30.450.40">
    <property type="match status" value="1"/>
</dbReference>
<feature type="domain" description="PAC" evidence="2">
    <location>
        <begin position="506"/>
        <end position="557"/>
    </location>
</feature>